<evidence type="ECO:0000259" key="1">
    <source>
        <dbReference type="SMART" id="SM00256"/>
    </source>
</evidence>
<dbReference type="PANTHER" id="PTHR45463:SF8">
    <property type="entry name" value="OS09G0392200 PROTEIN"/>
    <property type="match status" value="1"/>
</dbReference>
<comment type="caution">
    <text evidence="2">The sequence shown here is derived from an EMBL/GenBank/DDBJ whole genome shotgun (WGS) entry which is preliminary data.</text>
</comment>
<gene>
    <name evidence="2" type="ORF">LSAT_V11C400174140</name>
</gene>
<accession>A0A9R1XFZ8</accession>
<dbReference type="PANTHER" id="PTHR45463">
    <property type="entry name" value="OS09G0392200 PROTEIN"/>
    <property type="match status" value="1"/>
</dbReference>
<dbReference type="InterPro" id="IPR036047">
    <property type="entry name" value="F-box-like_dom_sf"/>
</dbReference>
<feature type="domain" description="F-box" evidence="1">
    <location>
        <begin position="23"/>
        <end position="61"/>
    </location>
</feature>
<dbReference type="AlphaFoldDB" id="A0A9R1XFZ8"/>
<dbReference type="Gene3D" id="1.20.1280.50">
    <property type="match status" value="1"/>
</dbReference>
<dbReference type="Proteomes" id="UP000235145">
    <property type="component" value="Unassembled WGS sequence"/>
</dbReference>
<dbReference type="EMBL" id="NBSK02000004">
    <property type="protein sequence ID" value="KAJ0211551.1"/>
    <property type="molecule type" value="Genomic_DNA"/>
</dbReference>
<reference evidence="2 3" key="1">
    <citation type="journal article" date="2017" name="Nat. Commun.">
        <title>Genome assembly with in vitro proximity ligation data and whole-genome triplication in lettuce.</title>
        <authorList>
            <person name="Reyes-Chin-Wo S."/>
            <person name="Wang Z."/>
            <person name="Yang X."/>
            <person name="Kozik A."/>
            <person name="Arikit S."/>
            <person name="Song C."/>
            <person name="Xia L."/>
            <person name="Froenicke L."/>
            <person name="Lavelle D.O."/>
            <person name="Truco M.J."/>
            <person name="Xia R."/>
            <person name="Zhu S."/>
            <person name="Xu C."/>
            <person name="Xu H."/>
            <person name="Xu X."/>
            <person name="Cox K."/>
            <person name="Korf I."/>
            <person name="Meyers B.C."/>
            <person name="Michelmore R.W."/>
        </authorList>
    </citation>
    <scope>NUCLEOTIDE SEQUENCE [LARGE SCALE GENOMIC DNA]</scope>
    <source>
        <strain evidence="3">cv. Salinas</strain>
        <tissue evidence="2">Seedlings</tissue>
    </source>
</reference>
<protein>
    <recommendedName>
        <fullName evidence="1">F-box domain-containing protein</fullName>
    </recommendedName>
</protein>
<keyword evidence="3" id="KW-1185">Reference proteome</keyword>
<dbReference type="InterPro" id="IPR001810">
    <property type="entry name" value="F-box_dom"/>
</dbReference>
<proteinExistence type="predicted"/>
<evidence type="ECO:0000313" key="2">
    <source>
        <dbReference type="EMBL" id="KAJ0211551.1"/>
    </source>
</evidence>
<sequence length="255" mass="29582">MTRDQISHDETCDSGGVQLWSDLNHDVLLLVMMRLGVIDFLSLCGVCKSWRSFALSNWNRFMASKPPMSMSISANVNEREERYLYLEDFDGRNFKTILPRLFGVDFVGLSCGYLAFYGKETHEFWLVNPITRHQLHFPHVPFDVDGIVYGRVRLILMFSPSIPGWVLVVENQLCDEIWSSIAGKGAWNLVSSRFPFHLFDFHAFMGKVPESWTGPWLKYKRYGGTKNITKDNCGFYTTKMWYFPHECLNVNLIHV</sequence>
<dbReference type="SUPFAM" id="SSF81383">
    <property type="entry name" value="F-box domain"/>
    <property type="match status" value="1"/>
</dbReference>
<evidence type="ECO:0000313" key="3">
    <source>
        <dbReference type="Proteomes" id="UP000235145"/>
    </source>
</evidence>
<name>A0A9R1XFZ8_LACSA</name>
<dbReference type="Pfam" id="PF00646">
    <property type="entry name" value="F-box"/>
    <property type="match status" value="1"/>
</dbReference>
<organism evidence="2 3">
    <name type="scientific">Lactuca sativa</name>
    <name type="common">Garden lettuce</name>
    <dbReference type="NCBI Taxonomy" id="4236"/>
    <lineage>
        <taxon>Eukaryota</taxon>
        <taxon>Viridiplantae</taxon>
        <taxon>Streptophyta</taxon>
        <taxon>Embryophyta</taxon>
        <taxon>Tracheophyta</taxon>
        <taxon>Spermatophyta</taxon>
        <taxon>Magnoliopsida</taxon>
        <taxon>eudicotyledons</taxon>
        <taxon>Gunneridae</taxon>
        <taxon>Pentapetalae</taxon>
        <taxon>asterids</taxon>
        <taxon>campanulids</taxon>
        <taxon>Asterales</taxon>
        <taxon>Asteraceae</taxon>
        <taxon>Cichorioideae</taxon>
        <taxon>Cichorieae</taxon>
        <taxon>Lactucinae</taxon>
        <taxon>Lactuca</taxon>
    </lineage>
</organism>
<dbReference type="SMART" id="SM00256">
    <property type="entry name" value="FBOX"/>
    <property type="match status" value="1"/>
</dbReference>